<dbReference type="AlphaFoldDB" id="A0A6J1LS11"/>
<dbReference type="PROSITE" id="PS50940">
    <property type="entry name" value="CHIT_BIND_II"/>
    <property type="match status" value="1"/>
</dbReference>
<feature type="compositionally biased region" description="Polar residues" evidence="1">
    <location>
        <begin position="140"/>
        <end position="154"/>
    </location>
</feature>
<accession>A0A6J1LS11</accession>
<dbReference type="Proteomes" id="UP000504633">
    <property type="component" value="Unplaced"/>
</dbReference>
<feature type="compositionally biased region" description="Low complexity" evidence="1">
    <location>
        <begin position="530"/>
        <end position="540"/>
    </location>
</feature>
<dbReference type="InterPro" id="IPR052976">
    <property type="entry name" value="Scoloptoxin-like"/>
</dbReference>
<feature type="region of interest" description="Disordered" evidence="1">
    <location>
        <begin position="115"/>
        <end position="165"/>
    </location>
</feature>
<dbReference type="PANTHER" id="PTHR22933:SF44">
    <property type="entry name" value="RE15157P"/>
    <property type="match status" value="1"/>
</dbReference>
<feature type="region of interest" description="Disordered" evidence="1">
    <location>
        <begin position="170"/>
        <end position="189"/>
    </location>
</feature>
<dbReference type="KEGG" id="dhe:111598627"/>
<feature type="region of interest" description="Disordered" evidence="1">
    <location>
        <begin position="514"/>
        <end position="540"/>
    </location>
</feature>
<feature type="region of interest" description="Disordered" evidence="1">
    <location>
        <begin position="199"/>
        <end position="228"/>
    </location>
</feature>
<evidence type="ECO:0000256" key="2">
    <source>
        <dbReference type="SAM" id="SignalP"/>
    </source>
</evidence>
<dbReference type="PANTHER" id="PTHR22933">
    <property type="entry name" value="FI18007P1-RELATED"/>
    <property type="match status" value="1"/>
</dbReference>
<name>A0A6J1LS11_DROHY</name>
<dbReference type="RefSeq" id="XP_023169735.2">
    <property type="nucleotide sequence ID" value="XM_023313967.2"/>
</dbReference>
<feature type="region of interest" description="Disordered" evidence="1">
    <location>
        <begin position="341"/>
        <end position="361"/>
    </location>
</feature>
<dbReference type="InterPro" id="IPR036508">
    <property type="entry name" value="Chitin-bd_dom_sf"/>
</dbReference>
<protein>
    <submittedName>
        <fullName evidence="5">Flocculation protein FLO11</fullName>
    </submittedName>
</protein>
<evidence type="ECO:0000313" key="5">
    <source>
        <dbReference type="RefSeq" id="XP_023169735.2"/>
    </source>
</evidence>
<dbReference type="GO" id="GO:0005576">
    <property type="term" value="C:extracellular region"/>
    <property type="evidence" value="ECO:0007669"/>
    <property type="project" value="InterPro"/>
</dbReference>
<dbReference type="OMA" id="AQMPFND"/>
<dbReference type="OrthoDB" id="6379319at2759"/>
<feature type="chain" id="PRO_5026934253" evidence="2">
    <location>
        <begin position="25"/>
        <end position="633"/>
    </location>
</feature>
<evidence type="ECO:0000259" key="3">
    <source>
        <dbReference type="PROSITE" id="PS50940"/>
    </source>
</evidence>
<dbReference type="Gene3D" id="2.170.140.10">
    <property type="entry name" value="Chitin binding domain"/>
    <property type="match status" value="1"/>
</dbReference>
<dbReference type="Pfam" id="PF01607">
    <property type="entry name" value="CBM_14"/>
    <property type="match status" value="1"/>
</dbReference>
<feature type="compositionally biased region" description="Low complexity" evidence="1">
    <location>
        <begin position="200"/>
        <end position="228"/>
    </location>
</feature>
<sequence>MPANMKDFHLEAFAICCFIMLMASEYQAALNAQKTSFSCTGRPAGYYADVETGCQVYHMCDGLGRQFSYTCPNTTLFQQRMLICDHWYMVNCSKAESNYAANLLIGQRDKPFVNDEENNLRTPRPDLLDRPYAPDYSGESFRNQYKQLTPSQNQIRDDSTKSADKFESQIAQNSQTRWRIPPPSRTILPPAFEPQIELASSTLPPRPRVSSSSSSTTTTTTTTSTRRPAAITPPVLHKRTEALYQRAADADADDLGTSHSTRYNTSADFNSAELATNKNSTKLVKFIKAPSKIYEPPFVYPIYNQDVQEVQPVTEALRTSSAVPFSTASTQTRFSVAVARPSTTARPLSRPTTYAGQPFSHSTVATTASTTTNYRQAVAHTEHRTPTPAQAFRQTAPTSTVAPKIGGKGELPFNDLLPPFVDFVPHDIATTQGPPIYYEWKVPANGLVPPKLDPPIGVDGREYPETKGDYNVKVKLESFNSKLNDITSHNAVAVATGVAPKRLPISRSIKPNELPLGATEKAQRRADVVSTSSSSSSSLTSDITQLRKQLLIPEYAFPLETIGRTGYAPGSSVAGDLYNSFQLKIPERSAVTGSSSSLGSSSTQDRWFGENPKCPECHPSFVVPGTCEPCLRR</sequence>
<proteinExistence type="predicted"/>
<organism evidence="4 5">
    <name type="scientific">Drosophila hydei</name>
    <name type="common">Fruit fly</name>
    <dbReference type="NCBI Taxonomy" id="7224"/>
    <lineage>
        <taxon>Eukaryota</taxon>
        <taxon>Metazoa</taxon>
        <taxon>Ecdysozoa</taxon>
        <taxon>Arthropoda</taxon>
        <taxon>Hexapoda</taxon>
        <taxon>Insecta</taxon>
        <taxon>Pterygota</taxon>
        <taxon>Neoptera</taxon>
        <taxon>Endopterygota</taxon>
        <taxon>Diptera</taxon>
        <taxon>Brachycera</taxon>
        <taxon>Muscomorpha</taxon>
        <taxon>Ephydroidea</taxon>
        <taxon>Drosophilidae</taxon>
        <taxon>Drosophila</taxon>
    </lineage>
</organism>
<feature type="signal peptide" evidence="2">
    <location>
        <begin position="1"/>
        <end position="24"/>
    </location>
</feature>
<dbReference type="SUPFAM" id="SSF57625">
    <property type="entry name" value="Invertebrate chitin-binding proteins"/>
    <property type="match status" value="1"/>
</dbReference>
<dbReference type="InterPro" id="IPR002557">
    <property type="entry name" value="Chitin-bd_dom"/>
</dbReference>
<feature type="domain" description="Chitin-binding type-2" evidence="3">
    <location>
        <begin position="36"/>
        <end position="94"/>
    </location>
</feature>
<keyword evidence="4" id="KW-1185">Reference proteome</keyword>
<feature type="compositionally biased region" description="Basic and acidic residues" evidence="1">
    <location>
        <begin position="155"/>
        <end position="165"/>
    </location>
</feature>
<dbReference type="SMART" id="SM00494">
    <property type="entry name" value="ChtBD2"/>
    <property type="match status" value="1"/>
</dbReference>
<evidence type="ECO:0000256" key="1">
    <source>
        <dbReference type="SAM" id="MobiDB-lite"/>
    </source>
</evidence>
<gene>
    <name evidence="5" type="primary">LOC111598627</name>
</gene>
<dbReference type="GeneID" id="111598627"/>
<dbReference type="CTD" id="41986"/>
<keyword evidence="2" id="KW-0732">Signal</keyword>
<dbReference type="GO" id="GO:0008061">
    <property type="term" value="F:chitin binding"/>
    <property type="evidence" value="ECO:0007669"/>
    <property type="project" value="InterPro"/>
</dbReference>
<evidence type="ECO:0000313" key="4">
    <source>
        <dbReference type="Proteomes" id="UP000504633"/>
    </source>
</evidence>
<reference evidence="5" key="1">
    <citation type="submission" date="2025-08" db="UniProtKB">
        <authorList>
            <consortium name="RefSeq"/>
        </authorList>
    </citation>
    <scope>IDENTIFICATION</scope>
    <source>
        <strain evidence="5">15085-1641.00</strain>
        <tissue evidence="5">Whole body</tissue>
    </source>
</reference>